<organism evidence="3 4">
    <name type="scientific">Nocardioides immobilis</name>
    <dbReference type="NCBI Taxonomy" id="2049295"/>
    <lineage>
        <taxon>Bacteria</taxon>
        <taxon>Bacillati</taxon>
        <taxon>Actinomycetota</taxon>
        <taxon>Actinomycetes</taxon>
        <taxon>Propionibacteriales</taxon>
        <taxon>Nocardioidaceae</taxon>
        <taxon>Nocardioides</taxon>
    </lineage>
</organism>
<dbReference type="AlphaFoldDB" id="A0A417Y746"/>
<dbReference type="OrthoDB" id="4337860at2"/>
<dbReference type="GO" id="GO:0004803">
    <property type="term" value="F:transposase activity"/>
    <property type="evidence" value="ECO:0007669"/>
    <property type="project" value="InterPro"/>
</dbReference>
<name>A0A417Y746_9ACTN</name>
<dbReference type="PANTHER" id="PTHR33055">
    <property type="entry name" value="TRANSPOSASE FOR INSERTION SEQUENCE ELEMENT IS1111A"/>
    <property type="match status" value="1"/>
</dbReference>
<dbReference type="InterPro" id="IPR002525">
    <property type="entry name" value="Transp_IS110-like_N"/>
</dbReference>
<dbReference type="EMBL" id="QXGH01000010">
    <property type="protein sequence ID" value="RHW28304.1"/>
    <property type="molecule type" value="Genomic_DNA"/>
</dbReference>
<evidence type="ECO:0000313" key="3">
    <source>
        <dbReference type="EMBL" id="RHW28304.1"/>
    </source>
</evidence>
<evidence type="ECO:0000259" key="2">
    <source>
        <dbReference type="Pfam" id="PF02371"/>
    </source>
</evidence>
<evidence type="ECO:0000259" key="1">
    <source>
        <dbReference type="Pfam" id="PF01548"/>
    </source>
</evidence>
<dbReference type="Pfam" id="PF02371">
    <property type="entry name" value="Transposase_20"/>
    <property type="match status" value="1"/>
</dbReference>
<gene>
    <name evidence="3" type="ORF">D0Z08_04835</name>
</gene>
<keyword evidence="4" id="KW-1185">Reference proteome</keyword>
<sequence length="459" mass="49451">MSNPSRRLSRGDRRRNDRLAALRAVVTRETAVLAFDLAADKQVCALTDQDSRVLARRTVKAKAWQLREAVGWGLAQAAAAGFSSVVVACEPTGHRWRVLDQIAAEARLVCVQPLLVRRARESEDFTHNKSDETDAMIIARLVTELRCYLPERAEPAWARLRHLGARRGALVTDATAARLQVTDLLECAWPAALQAAGEPFKSKSWLAAITVVLDRVGATGDLTVIRRWGWTRFATAVRRELPRHGTTRWHSGIVRAVFDAAADPARAEAGVASQRAGALERTRFALADLAHARAEKAVVEARMVEVLDELGLTTLVTSIPGLSAVGAAAILAETGDPTRFTSARALVKHAGLCPRDNASGAYQGKTGISGRGRPQLRLAAWRAVWAALRNNPVLAARYAHLTGRADNKLTKTQARVAVAGSLLRQLHAVITTGTAWDPAIASGFKPQSRECAKGAAAAA</sequence>
<reference evidence="3 4" key="1">
    <citation type="submission" date="2018-09" db="EMBL/GenBank/DDBJ databases">
        <title>Genome sequencing of Nocardioides immobilis CCTCC AB 2017083 for comparison to Nocardioides silvaticus.</title>
        <authorList>
            <person name="Li C."/>
            <person name="Wang G."/>
        </authorList>
    </citation>
    <scope>NUCLEOTIDE SEQUENCE [LARGE SCALE GENOMIC DNA]</scope>
    <source>
        <strain evidence="3 4">CCTCC AB 2017083</strain>
    </source>
</reference>
<dbReference type="Pfam" id="PF01548">
    <property type="entry name" value="DEDD_Tnp_IS110"/>
    <property type="match status" value="1"/>
</dbReference>
<accession>A0A417Y746</accession>
<dbReference type="InterPro" id="IPR003346">
    <property type="entry name" value="Transposase_20"/>
</dbReference>
<proteinExistence type="predicted"/>
<dbReference type="PANTHER" id="PTHR33055:SF3">
    <property type="entry name" value="PUTATIVE TRANSPOSASE FOR IS117-RELATED"/>
    <property type="match status" value="1"/>
</dbReference>
<dbReference type="GO" id="GO:0006313">
    <property type="term" value="P:DNA transposition"/>
    <property type="evidence" value="ECO:0007669"/>
    <property type="project" value="InterPro"/>
</dbReference>
<comment type="caution">
    <text evidence="3">The sequence shown here is derived from an EMBL/GenBank/DDBJ whole genome shotgun (WGS) entry which is preliminary data.</text>
</comment>
<dbReference type="Proteomes" id="UP000283644">
    <property type="component" value="Unassembled WGS sequence"/>
</dbReference>
<feature type="domain" description="Transposase IS110-like N-terminal" evidence="1">
    <location>
        <begin position="35"/>
        <end position="190"/>
    </location>
</feature>
<dbReference type="InterPro" id="IPR047650">
    <property type="entry name" value="Transpos_IS110"/>
</dbReference>
<feature type="domain" description="Transposase IS116/IS110/IS902 C-terminal" evidence="2">
    <location>
        <begin position="315"/>
        <end position="398"/>
    </location>
</feature>
<dbReference type="NCBIfam" id="NF033542">
    <property type="entry name" value="transpos_IS110"/>
    <property type="match status" value="1"/>
</dbReference>
<protein>
    <submittedName>
        <fullName evidence="3">IS110 family transposase</fullName>
    </submittedName>
</protein>
<evidence type="ECO:0000313" key="4">
    <source>
        <dbReference type="Proteomes" id="UP000283644"/>
    </source>
</evidence>
<dbReference type="RefSeq" id="WP_118923199.1">
    <property type="nucleotide sequence ID" value="NZ_QXGH01000010.1"/>
</dbReference>
<dbReference type="GO" id="GO:0003677">
    <property type="term" value="F:DNA binding"/>
    <property type="evidence" value="ECO:0007669"/>
    <property type="project" value="InterPro"/>
</dbReference>